<feature type="domain" description="WxL Interacting Protein peptidoglycan binding" evidence="2">
    <location>
        <begin position="21"/>
        <end position="139"/>
    </location>
</feature>
<evidence type="ECO:0000259" key="2">
    <source>
        <dbReference type="Pfam" id="PF06030"/>
    </source>
</evidence>
<evidence type="ECO:0000256" key="1">
    <source>
        <dbReference type="SAM" id="Phobius"/>
    </source>
</evidence>
<feature type="transmembrane region" description="Helical" evidence="1">
    <location>
        <begin position="300"/>
        <end position="320"/>
    </location>
</feature>
<feature type="domain" description="WxL Interacting Protein host binding" evidence="3">
    <location>
        <begin position="152"/>
        <end position="285"/>
    </location>
</feature>
<evidence type="ECO:0000259" key="3">
    <source>
        <dbReference type="Pfam" id="PF11797"/>
    </source>
</evidence>
<organism evidence="4 5">
    <name type="scientific">Lacticaseibacillus saniviri JCM 17471 = DSM 24301</name>
    <dbReference type="NCBI Taxonomy" id="1293598"/>
    <lineage>
        <taxon>Bacteria</taxon>
        <taxon>Bacillati</taxon>
        <taxon>Bacillota</taxon>
        <taxon>Bacilli</taxon>
        <taxon>Lactobacillales</taxon>
        <taxon>Lactobacillaceae</taxon>
        <taxon>Lacticaseibacillus</taxon>
    </lineage>
</organism>
<comment type="caution">
    <text evidence="4">The sequence shown here is derived from an EMBL/GenBank/DDBJ whole genome shotgun (WGS) entry which is preliminary data.</text>
</comment>
<accession>A0A0R2MT83</accession>
<keyword evidence="1" id="KW-0812">Transmembrane</keyword>
<evidence type="ECO:0000313" key="4">
    <source>
        <dbReference type="EMBL" id="KRO16831.1"/>
    </source>
</evidence>
<dbReference type="Pfam" id="PF06030">
    <property type="entry name" value="WxLIP_PGBD"/>
    <property type="match status" value="1"/>
</dbReference>
<dbReference type="Pfam" id="PF11797">
    <property type="entry name" value="WxLIP_HBD"/>
    <property type="match status" value="1"/>
</dbReference>
<evidence type="ECO:0000313" key="5">
    <source>
        <dbReference type="Proteomes" id="UP000050969"/>
    </source>
</evidence>
<keyword evidence="5" id="KW-1185">Reference proteome</keyword>
<keyword evidence="1" id="KW-0472">Membrane</keyword>
<reference evidence="4 5" key="1">
    <citation type="journal article" date="2015" name="Genome Announc.">
        <title>Expanding the biotechnology potential of lactobacilli through comparative genomics of 213 strains and associated genera.</title>
        <authorList>
            <person name="Sun Z."/>
            <person name="Harris H.M."/>
            <person name="McCann A."/>
            <person name="Guo C."/>
            <person name="Argimon S."/>
            <person name="Zhang W."/>
            <person name="Yang X."/>
            <person name="Jeffery I.B."/>
            <person name="Cooney J.C."/>
            <person name="Kagawa T.F."/>
            <person name="Liu W."/>
            <person name="Song Y."/>
            <person name="Salvetti E."/>
            <person name="Wrobel A."/>
            <person name="Rasinkangas P."/>
            <person name="Parkhill J."/>
            <person name="Rea M.C."/>
            <person name="O'Sullivan O."/>
            <person name="Ritari J."/>
            <person name="Douillard F.P."/>
            <person name="Paul Ross R."/>
            <person name="Yang R."/>
            <person name="Briner A.E."/>
            <person name="Felis G.E."/>
            <person name="de Vos W.M."/>
            <person name="Barrangou R."/>
            <person name="Klaenhammer T.R."/>
            <person name="Caufield P.W."/>
            <person name="Cui Y."/>
            <person name="Zhang H."/>
            <person name="O'Toole P.W."/>
        </authorList>
    </citation>
    <scope>NUCLEOTIDE SEQUENCE [LARGE SCALE GENOMIC DNA]</scope>
    <source>
        <strain evidence="4 5">DSM 24301</strain>
    </source>
</reference>
<dbReference type="EMBL" id="JQCE01000030">
    <property type="protein sequence ID" value="KRO16831.1"/>
    <property type="molecule type" value="Genomic_DNA"/>
</dbReference>
<dbReference type="Proteomes" id="UP000050969">
    <property type="component" value="Unassembled WGS sequence"/>
</dbReference>
<proteinExistence type="predicted"/>
<sequence>MVTIGLLPATHVKAESSKVPFSIRLQYPSNQVNTNAGYYELKVTPSQEQTLSVVVSNTSDKTITVAPQVHTATTNLNGVVNYTTAGKSDKTLLYRLDKLLKPEQKKYQIPAKSSVVAKLKLNAPTKEFDGTLAGGLSFTQTDELKQKASGTAQVRNRYAYAVAVLLKSKTAVVAPDLKLGDVEVGQMNGTNSVIANVRNVKPAYLNKVKMTTKIYKEKGKKPLYTRNQQNIQIAPNSVMPATTPLNNDAFVPGKYRIEMVIHAGNRSWRFQQVFTITADEAKKWNTATLGHNPIPDNRQWWWYLGGGALVGLMIIAYLIYRNQRLKRQVA</sequence>
<dbReference type="AlphaFoldDB" id="A0A0R2MT83"/>
<protein>
    <submittedName>
        <fullName evidence="4">Uncharacterized protein</fullName>
    </submittedName>
</protein>
<keyword evidence="1" id="KW-1133">Transmembrane helix</keyword>
<dbReference type="InterPro" id="IPR010317">
    <property type="entry name" value="WxLIP_PGBD"/>
</dbReference>
<gene>
    <name evidence="4" type="ORF">IV56_GL000712</name>
</gene>
<dbReference type="PATRIC" id="fig|1293598.4.peg.759"/>
<dbReference type="InterPro" id="IPR021759">
    <property type="entry name" value="WxLIP_HBD"/>
</dbReference>
<dbReference type="STRING" id="1293598.IV56_GL000712"/>
<name>A0A0R2MT83_9LACO</name>